<sequence length="391" mass="45882">MFIHKVMKVLIVVLLVSLVVFFTYFYVERKDWQRVAKYNLYALQLNFDHNKWQCDPQAPVWMKKILVTNTRELESFANQISYITPEGKQYTCVSGGVKEFNDNNQITKNTRFVFASLTKVITSVQLLALVEQGKLQLNHAALPLLGKFDVRDKKLNDIQVIDLMRHQAGFDRFITGEPMFQQKDWVWCPYHLERLNEMEVQYIPGQTVKYSNLGYCLLGQILENKQQKPYRQLTLEYLNEIVPSNHFKFIDTEKYKDEVTYDDFYNYIHNFRVTRNMQAVSAVSGLSGNASELANFYQYIVSKYGEDYIFNQNIYKCRNDNVCDRGVLLEKVYNNGFQIYLSTGTYPGFTGYVVVDEKGGIFVSLSNGYKSNKNRMKVIDKVREYLTEYYH</sequence>
<feature type="domain" description="Beta-lactamase-related" evidence="2">
    <location>
        <begin position="83"/>
        <end position="381"/>
    </location>
</feature>
<dbReference type="InterPro" id="IPR050789">
    <property type="entry name" value="Diverse_Enzym_Activities"/>
</dbReference>
<evidence type="ECO:0000313" key="4">
    <source>
        <dbReference type="Proteomes" id="UP000294395"/>
    </source>
</evidence>
<keyword evidence="1" id="KW-0812">Transmembrane</keyword>
<gene>
    <name evidence="3" type="ORF">AHTJR_01500</name>
</gene>
<organism evidence="3 4">
    <name type="scientific">Acinetobacter haemolyticus</name>
    <dbReference type="NCBI Taxonomy" id="29430"/>
    <lineage>
        <taxon>Bacteria</taxon>
        <taxon>Pseudomonadati</taxon>
        <taxon>Pseudomonadota</taxon>
        <taxon>Gammaproteobacteria</taxon>
        <taxon>Moraxellales</taxon>
        <taxon>Moraxellaceae</taxon>
        <taxon>Acinetobacter</taxon>
    </lineage>
</organism>
<dbReference type="GO" id="GO:0016787">
    <property type="term" value="F:hydrolase activity"/>
    <property type="evidence" value="ECO:0007669"/>
    <property type="project" value="UniProtKB-KW"/>
</dbReference>
<dbReference type="EMBL" id="CP038009">
    <property type="protein sequence ID" value="QBQ15038.1"/>
    <property type="molecule type" value="Genomic_DNA"/>
</dbReference>
<dbReference type="PANTHER" id="PTHR43283">
    <property type="entry name" value="BETA-LACTAMASE-RELATED"/>
    <property type="match status" value="1"/>
</dbReference>
<protein>
    <submittedName>
        <fullName evidence="3">Class A beta-lactamase-related serine hydrolase</fullName>
    </submittedName>
</protein>
<dbReference type="SUPFAM" id="SSF56601">
    <property type="entry name" value="beta-lactamase/transpeptidase-like"/>
    <property type="match status" value="1"/>
</dbReference>
<keyword evidence="3" id="KW-0378">Hydrolase</keyword>
<dbReference type="InterPro" id="IPR001466">
    <property type="entry name" value="Beta-lactam-related"/>
</dbReference>
<dbReference type="Gene3D" id="3.40.710.10">
    <property type="entry name" value="DD-peptidase/beta-lactamase superfamily"/>
    <property type="match status" value="1"/>
</dbReference>
<keyword evidence="1" id="KW-1133">Transmembrane helix</keyword>
<name>A0A4P7B2G3_ACIHA</name>
<evidence type="ECO:0000256" key="1">
    <source>
        <dbReference type="SAM" id="Phobius"/>
    </source>
</evidence>
<accession>A0A4P7B2G3</accession>
<feature type="transmembrane region" description="Helical" evidence="1">
    <location>
        <begin position="6"/>
        <end position="27"/>
    </location>
</feature>
<dbReference type="Pfam" id="PF00144">
    <property type="entry name" value="Beta-lactamase"/>
    <property type="match status" value="1"/>
</dbReference>
<reference evidence="3 4" key="1">
    <citation type="submission" date="2019-03" db="EMBL/GenBank/DDBJ databases">
        <title>Complete genome sequence of two outbreak-associated Acinetobacter haemolyticus strains.</title>
        <authorList>
            <person name="Bai L."/>
            <person name="Zhang S.-C."/>
            <person name="Deng Y."/>
            <person name="Song C.-C."/>
            <person name="Kang G.-B."/>
            <person name="Dong Y."/>
            <person name="Wang Y."/>
            <person name="Gao F."/>
            <person name="Huang H."/>
        </authorList>
    </citation>
    <scope>NUCLEOTIDE SEQUENCE [LARGE SCALE GENOMIC DNA]</scope>
    <source>
        <strain evidence="3 4">TJR01</strain>
    </source>
</reference>
<proteinExistence type="predicted"/>
<dbReference type="Proteomes" id="UP000294395">
    <property type="component" value="Chromosome"/>
</dbReference>
<dbReference type="AlphaFoldDB" id="A0A4P7B2G3"/>
<keyword evidence="1" id="KW-0472">Membrane</keyword>
<evidence type="ECO:0000313" key="3">
    <source>
        <dbReference type="EMBL" id="QBQ15038.1"/>
    </source>
</evidence>
<dbReference type="InterPro" id="IPR012338">
    <property type="entry name" value="Beta-lactam/transpept-like"/>
</dbReference>
<dbReference type="PANTHER" id="PTHR43283:SF3">
    <property type="entry name" value="BETA-LACTAMASE FAMILY PROTEIN (AFU_ORTHOLOGUE AFUA_5G07500)"/>
    <property type="match status" value="1"/>
</dbReference>
<evidence type="ECO:0000259" key="2">
    <source>
        <dbReference type="Pfam" id="PF00144"/>
    </source>
</evidence>